<dbReference type="Proteomes" id="UP000007431">
    <property type="component" value="Unassembled WGS sequence"/>
</dbReference>
<dbReference type="InParanoid" id="D8PW59"/>
<dbReference type="HOGENOM" id="CLU_576402_0_0_1"/>
<proteinExistence type="predicted"/>
<gene>
    <name evidence="2" type="ORF">SCHCODRAFT_105425</name>
</gene>
<evidence type="ECO:0000313" key="2">
    <source>
        <dbReference type="EMBL" id="EFJ00978.1"/>
    </source>
</evidence>
<dbReference type="OrthoDB" id="2828997at2759"/>
<dbReference type="KEGG" id="scm:SCHCO_02695335"/>
<feature type="compositionally biased region" description="Polar residues" evidence="1">
    <location>
        <begin position="23"/>
        <end position="39"/>
    </location>
</feature>
<dbReference type="EMBL" id="GL377303">
    <property type="protein sequence ID" value="EFJ00978.1"/>
    <property type="molecule type" value="Genomic_DNA"/>
</dbReference>
<feature type="non-terminal residue" evidence="2">
    <location>
        <position position="474"/>
    </location>
</feature>
<protein>
    <recommendedName>
        <fullName evidence="4">F-box domain-containing protein</fullName>
    </recommendedName>
</protein>
<name>D8PW59_SCHCM</name>
<evidence type="ECO:0000313" key="3">
    <source>
        <dbReference type="Proteomes" id="UP000007431"/>
    </source>
</evidence>
<dbReference type="eggNOG" id="ENOG502RBQI">
    <property type="taxonomic scope" value="Eukaryota"/>
</dbReference>
<dbReference type="OMA" id="IMCTCEN"/>
<dbReference type="RefSeq" id="XP_003035880.1">
    <property type="nucleotide sequence ID" value="XM_003035834.1"/>
</dbReference>
<organism evidence="3">
    <name type="scientific">Schizophyllum commune (strain H4-8 / FGSC 9210)</name>
    <name type="common">Split gill fungus</name>
    <dbReference type="NCBI Taxonomy" id="578458"/>
    <lineage>
        <taxon>Eukaryota</taxon>
        <taxon>Fungi</taxon>
        <taxon>Dikarya</taxon>
        <taxon>Basidiomycota</taxon>
        <taxon>Agaricomycotina</taxon>
        <taxon>Agaricomycetes</taxon>
        <taxon>Agaricomycetidae</taxon>
        <taxon>Agaricales</taxon>
        <taxon>Schizophyllaceae</taxon>
        <taxon>Schizophyllum</taxon>
    </lineage>
</organism>
<accession>D8PW59</accession>
<feature type="region of interest" description="Disordered" evidence="1">
    <location>
        <begin position="1"/>
        <end position="39"/>
    </location>
</feature>
<keyword evidence="3" id="KW-1185">Reference proteome</keyword>
<feature type="region of interest" description="Disordered" evidence="1">
    <location>
        <begin position="235"/>
        <end position="268"/>
    </location>
</feature>
<sequence length="474" mass="53114">MPDLPNAQLTPFHGGGGDHRGQKSASPETTRGSQNPSPTLSEEIYDLIIGYLFDDPTSLRACSLVSRAFAKTSQKFLFRMVTLKPLEVSSVQADSNRMNPCQLFHRLLEGSPHLAAYVQDLTIEEGQDDPASVRDIPDDMLPFMGIKELAWVTKERTLPLVLGALKNLKSLSFGRFIDWNILSVSLRRALLVAAPSLEYLELRKVRNWDLRLMAAFHSLKTWKLWFTSFGSMDDSDPEGQDEHMAAHPNDPPESNISGTSSGAPSADGVPAGPRLNTLHFYLQAEEVLKLVSYLVDENCPVKLSELRELLANSNHELDEYRTAQLLQLCVSSLERFNMTPPWFSPHDGSYPIDLSRHPRLQSLTLDLSINHTDTARNHDPFEQLRGLLQPLHVSETLQEIAFQTTIAIRDYSDLDGFRAVDGLLARIDPLQQVRLTFQVMVCPSDLEAFKEAVIERMPLLRDKGILTVEAEMSG</sequence>
<reference evidence="2 3" key="1">
    <citation type="journal article" date="2010" name="Nat. Biotechnol.">
        <title>Genome sequence of the model mushroom Schizophyllum commune.</title>
        <authorList>
            <person name="Ohm R.A."/>
            <person name="de Jong J.F."/>
            <person name="Lugones L.G."/>
            <person name="Aerts A."/>
            <person name="Kothe E."/>
            <person name="Stajich J.E."/>
            <person name="de Vries R.P."/>
            <person name="Record E."/>
            <person name="Levasseur A."/>
            <person name="Baker S.E."/>
            <person name="Bartholomew K.A."/>
            <person name="Coutinho P.M."/>
            <person name="Erdmann S."/>
            <person name="Fowler T.J."/>
            <person name="Gathman A.C."/>
            <person name="Lombard V."/>
            <person name="Henrissat B."/>
            <person name="Knabe N."/>
            <person name="Kuees U."/>
            <person name="Lilly W.W."/>
            <person name="Lindquist E."/>
            <person name="Lucas S."/>
            <person name="Magnuson J.K."/>
            <person name="Piumi F."/>
            <person name="Raudaskoski M."/>
            <person name="Salamov A."/>
            <person name="Schmutz J."/>
            <person name="Schwarze F.W.M.R."/>
            <person name="vanKuyk P.A."/>
            <person name="Horton J.S."/>
            <person name="Grigoriev I.V."/>
            <person name="Woesten H.A.B."/>
        </authorList>
    </citation>
    <scope>NUCLEOTIDE SEQUENCE [LARGE SCALE GENOMIC DNA]</scope>
    <source>
        <strain evidence="3">H4-8 / FGSC 9210</strain>
    </source>
</reference>
<dbReference type="VEuPathDB" id="FungiDB:SCHCODRAFT_02695335"/>
<dbReference type="GeneID" id="9595662"/>
<evidence type="ECO:0000256" key="1">
    <source>
        <dbReference type="SAM" id="MobiDB-lite"/>
    </source>
</evidence>
<dbReference type="AlphaFoldDB" id="D8PW59"/>
<feature type="compositionally biased region" description="Polar residues" evidence="1">
    <location>
        <begin position="252"/>
        <end position="263"/>
    </location>
</feature>
<evidence type="ECO:0008006" key="4">
    <source>
        <dbReference type="Google" id="ProtNLM"/>
    </source>
</evidence>